<dbReference type="Proteomes" id="UP000271162">
    <property type="component" value="Unassembled WGS sequence"/>
</dbReference>
<accession>A0A0N4Y5N8</accession>
<dbReference type="WBParaSite" id="NBR_0001133101-mRNA-1">
    <property type="protein sequence ID" value="NBR_0001133101-mRNA-1"/>
    <property type="gene ID" value="NBR_0001133101"/>
</dbReference>
<reference evidence="2 3" key="2">
    <citation type="submission" date="2018-11" db="EMBL/GenBank/DDBJ databases">
        <authorList>
            <consortium name="Pathogen Informatics"/>
        </authorList>
    </citation>
    <scope>NUCLEOTIDE SEQUENCE [LARGE SCALE GENOMIC DNA]</scope>
</reference>
<dbReference type="EMBL" id="UYSL01020503">
    <property type="protein sequence ID" value="VDL74921.1"/>
    <property type="molecule type" value="Genomic_DNA"/>
</dbReference>
<dbReference type="AlphaFoldDB" id="A0A0N4Y5N8"/>
<evidence type="ECO:0000313" key="2">
    <source>
        <dbReference type="EMBL" id="VDL74921.1"/>
    </source>
</evidence>
<dbReference type="InterPro" id="IPR041426">
    <property type="entry name" value="Mos1_HTH"/>
</dbReference>
<evidence type="ECO:0000313" key="3">
    <source>
        <dbReference type="Proteomes" id="UP000271162"/>
    </source>
</evidence>
<feature type="domain" description="Mos1 transposase HTH" evidence="1">
    <location>
        <begin position="1"/>
        <end position="26"/>
    </location>
</feature>
<gene>
    <name evidence="2" type="ORF">NBR_LOCUS11332</name>
</gene>
<keyword evidence="3" id="KW-1185">Reference proteome</keyword>
<sequence>MVRVFGKDAPRYGTVECWFAKFRNGDLDFDPSNDHVIDGELLRAVMRKEPHISPQGLARILNVSTTAPISDEKAENKPPYIRDRRHAKTWKTRASRNKDMTEHITMMF</sequence>
<evidence type="ECO:0000313" key="4">
    <source>
        <dbReference type="WBParaSite" id="NBR_0001133101-mRNA-1"/>
    </source>
</evidence>
<organism evidence="4">
    <name type="scientific">Nippostrongylus brasiliensis</name>
    <name type="common">Rat hookworm</name>
    <dbReference type="NCBI Taxonomy" id="27835"/>
    <lineage>
        <taxon>Eukaryota</taxon>
        <taxon>Metazoa</taxon>
        <taxon>Ecdysozoa</taxon>
        <taxon>Nematoda</taxon>
        <taxon>Chromadorea</taxon>
        <taxon>Rhabditida</taxon>
        <taxon>Rhabditina</taxon>
        <taxon>Rhabditomorpha</taxon>
        <taxon>Strongyloidea</taxon>
        <taxon>Heligmosomidae</taxon>
        <taxon>Nippostrongylus</taxon>
    </lineage>
</organism>
<protein>
    <submittedName>
        <fullName evidence="4">HTH_48 domain-containing protein</fullName>
    </submittedName>
</protein>
<proteinExistence type="predicted"/>
<evidence type="ECO:0000259" key="1">
    <source>
        <dbReference type="Pfam" id="PF17906"/>
    </source>
</evidence>
<reference evidence="4" key="1">
    <citation type="submission" date="2017-02" db="UniProtKB">
        <authorList>
            <consortium name="WormBaseParasite"/>
        </authorList>
    </citation>
    <scope>IDENTIFICATION</scope>
</reference>
<name>A0A0N4Y5N8_NIPBR</name>
<dbReference type="Pfam" id="PF17906">
    <property type="entry name" value="HTH_48"/>
    <property type="match status" value="1"/>
</dbReference>